<evidence type="ECO:0000313" key="5">
    <source>
        <dbReference type="Proteomes" id="UP000515275"/>
    </source>
</evidence>
<name>A0A7G7YLZ5_9CORY</name>
<feature type="region of interest" description="Disordered" evidence="1">
    <location>
        <begin position="1"/>
        <end position="84"/>
    </location>
</feature>
<sequence length="301" mass="31661">MTESKRPRHSLEDDGYDEAFALDDEQEYTEDFRDSEYEPELGVEDGSYAASRGNERRDYGSYHRPSHDDDYQARHAAPAANSGGGSGLPLRGLAMILLAVAIVLIAWGGFSLFSGDEDNGSHSAQEQSSGNESSAQGGQSAGQATPSSSAPTQASEEGKPGVNGEQGGQHGSSAAQPNSGNSGGAQGQSTVNKDDTQVTILNNSPVQGLANQTADKLKAQQWRKTNYGNLPDTSGAFSESVVLYPANDKNSKAAAEEIAKELGIKAKERDVETDKLLADAHVSDGSQPGKVIVVTTNSMPR</sequence>
<proteinExistence type="predicted"/>
<organism evidence="4 5">
    <name type="scientific">Corynebacterium anserum</name>
    <dbReference type="NCBI Taxonomy" id="2684406"/>
    <lineage>
        <taxon>Bacteria</taxon>
        <taxon>Bacillati</taxon>
        <taxon>Actinomycetota</taxon>
        <taxon>Actinomycetes</taxon>
        <taxon>Mycobacteriales</taxon>
        <taxon>Corynebacteriaceae</taxon>
        <taxon>Corynebacterium</taxon>
    </lineage>
</organism>
<evidence type="ECO:0000256" key="2">
    <source>
        <dbReference type="SAM" id="Phobius"/>
    </source>
</evidence>
<keyword evidence="2" id="KW-0472">Membrane</keyword>
<dbReference type="Gene3D" id="3.30.70.2390">
    <property type="match status" value="1"/>
</dbReference>
<dbReference type="InterPro" id="IPR027381">
    <property type="entry name" value="LytR/CpsA/Psr_C"/>
</dbReference>
<feature type="domain" description="LytR/CpsA/Psr regulator C-terminal" evidence="3">
    <location>
        <begin position="196"/>
        <end position="274"/>
    </location>
</feature>
<feature type="region of interest" description="Disordered" evidence="1">
    <location>
        <begin position="117"/>
        <end position="192"/>
    </location>
</feature>
<keyword evidence="2" id="KW-0812">Transmembrane</keyword>
<keyword evidence="2" id="KW-1133">Transmembrane helix</keyword>
<dbReference type="AlphaFoldDB" id="A0A7G7YLZ5"/>
<accession>A0A7G7YLZ5</accession>
<reference evidence="4 5" key="1">
    <citation type="submission" date="2019-12" db="EMBL/GenBank/DDBJ databases">
        <title>Corynebacterium sp. nov., isolated from feces of the Anser Albifrons in China.</title>
        <authorList>
            <person name="Liu Q."/>
        </authorList>
    </citation>
    <scope>NUCLEOTIDE SEQUENCE [LARGE SCALE GENOMIC DNA]</scope>
    <source>
        <strain evidence="4 5">23H37-10</strain>
    </source>
</reference>
<evidence type="ECO:0000313" key="4">
    <source>
        <dbReference type="EMBL" id="QNH95515.1"/>
    </source>
</evidence>
<keyword evidence="5" id="KW-1185">Reference proteome</keyword>
<evidence type="ECO:0000259" key="3">
    <source>
        <dbReference type="Pfam" id="PF13399"/>
    </source>
</evidence>
<feature type="compositionally biased region" description="Basic and acidic residues" evidence="1">
    <location>
        <begin position="53"/>
        <end position="73"/>
    </location>
</feature>
<dbReference type="KEGG" id="cans:GP473_01300"/>
<dbReference type="EMBL" id="CP046883">
    <property type="protein sequence ID" value="QNH95515.1"/>
    <property type="molecule type" value="Genomic_DNA"/>
</dbReference>
<dbReference type="Pfam" id="PF13399">
    <property type="entry name" value="LytR_C"/>
    <property type="match status" value="1"/>
</dbReference>
<evidence type="ECO:0000256" key="1">
    <source>
        <dbReference type="SAM" id="MobiDB-lite"/>
    </source>
</evidence>
<feature type="compositionally biased region" description="Acidic residues" evidence="1">
    <location>
        <begin position="13"/>
        <end position="29"/>
    </location>
</feature>
<protein>
    <submittedName>
        <fullName evidence="4">LytR family transcriptional regulator</fullName>
    </submittedName>
</protein>
<gene>
    <name evidence="4" type="ORF">GP473_01300</name>
</gene>
<feature type="transmembrane region" description="Helical" evidence="2">
    <location>
        <begin position="92"/>
        <end position="113"/>
    </location>
</feature>
<feature type="compositionally biased region" description="Low complexity" evidence="1">
    <location>
        <begin position="123"/>
        <end position="155"/>
    </location>
</feature>
<dbReference type="Proteomes" id="UP000515275">
    <property type="component" value="Chromosome"/>
</dbReference>
<dbReference type="RefSeq" id="WP_185769501.1">
    <property type="nucleotide sequence ID" value="NZ_CP046883.1"/>
</dbReference>